<dbReference type="PANTHER" id="PTHR33376:SF18">
    <property type="entry name" value="2,3-DIKETO-L-GULONATE-BINDING PERIPLASMIC PROTEIN YIAO"/>
    <property type="match status" value="1"/>
</dbReference>
<dbReference type="Pfam" id="PF03480">
    <property type="entry name" value="DctP"/>
    <property type="match status" value="1"/>
</dbReference>
<dbReference type="SUPFAM" id="SSF53850">
    <property type="entry name" value="Periplasmic binding protein-like II"/>
    <property type="match status" value="1"/>
</dbReference>
<dbReference type="PIRSF" id="PIRSF006470">
    <property type="entry name" value="DctB"/>
    <property type="match status" value="1"/>
</dbReference>
<dbReference type="EMBL" id="JBHSJF010000003">
    <property type="protein sequence ID" value="MFC5067119.1"/>
    <property type="molecule type" value="Genomic_DNA"/>
</dbReference>
<dbReference type="PANTHER" id="PTHR33376">
    <property type="match status" value="1"/>
</dbReference>
<accession>A0ABV9YY21</accession>
<reference evidence="4" key="1">
    <citation type="journal article" date="2019" name="Int. J. Syst. Evol. Microbiol.">
        <title>The Global Catalogue of Microorganisms (GCM) 10K type strain sequencing project: providing services to taxonomists for standard genome sequencing and annotation.</title>
        <authorList>
            <consortium name="The Broad Institute Genomics Platform"/>
            <consortium name="The Broad Institute Genome Sequencing Center for Infectious Disease"/>
            <person name="Wu L."/>
            <person name="Ma J."/>
        </authorList>
    </citation>
    <scope>NUCLEOTIDE SEQUENCE [LARGE SCALE GENOMIC DNA]</scope>
    <source>
        <strain evidence="4">CGMCC 1.16444</strain>
    </source>
</reference>
<sequence>MLKLTSASAAVAVLSTILLSTSTLAADVKERTLKFGYSTFEAHPLGQGANKFVELVGKKSDGKIKMKVYPATQLGSETQTISATQGGVQDIVGTSTAPLTGLVKEYAIFDFPFLFANAKEADAVVDGPVGQTLLAKLSEKNLAGLCFFENGFRNVTNSKRPITKGEDVAGLKIRTMQNPVYIDSFKALGANAVPMPWPEVYTALESGAIDAQENPYGIISVNKLNEVQKYISVTKHAYSPWAMIMSKKLWDDLSNDERKIFVDSCNEAKEFQRKFSREEDAKIVADLKSKGMAINELSPEEVAKIKATLQPVIDKYSATVGADLVKQAQASIAATQ</sequence>
<keyword evidence="1 2" id="KW-0732">Signal</keyword>
<feature type="signal peptide" evidence="2">
    <location>
        <begin position="1"/>
        <end position="25"/>
    </location>
</feature>
<evidence type="ECO:0000313" key="4">
    <source>
        <dbReference type="Proteomes" id="UP001595796"/>
    </source>
</evidence>
<dbReference type="RefSeq" id="WP_114957510.1">
    <property type="nucleotide sequence ID" value="NZ_JBHSJF010000003.1"/>
</dbReference>
<dbReference type="NCBIfam" id="NF037995">
    <property type="entry name" value="TRAP_S1"/>
    <property type="match status" value="1"/>
</dbReference>
<dbReference type="Gene3D" id="3.40.190.170">
    <property type="entry name" value="Bacterial extracellular solute-binding protein, family 7"/>
    <property type="match status" value="1"/>
</dbReference>
<protein>
    <submittedName>
        <fullName evidence="3">TRAP transporter substrate-binding protein</fullName>
    </submittedName>
</protein>
<evidence type="ECO:0000256" key="2">
    <source>
        <dbReference type="SAM" id="SignalP"/>
    </source>
</evidence>
<dbReference type="Proteomes" id="UP001595796">
    <property type="component" value="Unassembled WGS sequence"/>
</dbReference>
<name>A0ABV9YY21_9HYPH</name>
<evidence type="ECO:0000313" key="3">
    <source>
        <dbReference type="EMBL" id="MFC5067119.1"/>
    </source>
</evidence>
<keyword evidence="4" id="KW-1185">Reference proteome</keyword>
<organism evidence="3 4">
    <name type="scientific">Flaviflagellibacter deserti</name>
    <dbReference type="NCBI Taxonomy" id="2267266"/>
    <lineage>
        <taxon>Bacteria</taxon>
        <taxon>Pseudomonadati</taxon>
        <taxon>Pseudomonadota</taxon>
        <taxon>Alphaproteobacteria</taxon>
        <taxon>Hyphomicrobiales</taxon>
        <taxon>Flaviflagellibacter</taxon>
    </lineage>
</organism>
<dbReference type="CDD" id="cd13679">
    <property type="entry name" value="PBP2_TRAP_YiaO_like"/>
    <property type="match status" value="1"/>
</dbReference>
<dbReference type="InterPro" id="IPR004682">
    <property type="entry name" value="TRAP_DctP"/>
</dbReference>
<gene>
    <name evidence="3" type="ORF">ACFPFW_03710</name>
</gene>
<dbReference type="InterPro" id="IPR018389">
    <property type="entry name" value="DctP_fam"/>
</dbReference>
<feature type="chain" id="PRO_5047303884" evidence="2">
    <location>
        <begin position="26"/>
        <end position="336"/>
    </location>
</feature>
<dbReference type="NCBIfam" id="TIGR00787">
    <property type="entry name" value="dctP"/>
    <property type="match status" value="1"/>
</dbReference>
<proteinExistence type="predicted"/>
<evidence type="ECO:0000256" key="1">
    <source>
        <dbReference type="ARBA" id="ARBA00022729"/>
    </source>
</evidence>
<dbReference type="InterPro" id="IPR038404">
    <property type="entry name" value="TRAP_DctP_sf"/>
</dbReference>
<comment type="caution">
    <text evidence="3">The sequence shown here is derived from an EMBL/GenBank/DDBJ whole genome shotgun (WGS) entry which is preliminary data.</text>
</comment>